<evidence type="ECO:0000313" key="2">
    <source>
        <dbReference type="EMBL" id="SMC34184.1"/>
    </source>
</evidence>
<dbReference type="STRING" id="1122930.SAMN02745168_0353"/>
<feature type="transmembrane region" description="Helical" evidence="1">
    <location>
        <begin position="27"/>
        <end position="46"/>
    </location>
</feature>
<feature type="transmembrane region" description="Helical" evidence="1">
    <location>
        <begin position="88"/>
        <end position="109"/>
    </location>
</feature>
<protein>
    <submittedName>
        <fullName evidence="2">Uncharacterized protein</fullName>
    </submittedName>
</protein>
<dbReference type="Proteomes" id="UP000192790">
    <property type="component" value="Unassembled WGS sequence"/>
</dbReference>
<reference evidence="2 3" key="1">
    <citation type="submission" date="2017-04" db="EMBL/GenBank/DDBJ databases">
        <authorList>
            <person name="Afonso C.L."/>
            <person name="Miller P.J."/>
            <person name="Scott M.A."/>
            <person name="Spackman E."/>
            <person name="Goraichik I."/>
            <person name="Dimitrov K.M."/>
            <person name="Suarez D.L."/>
            <person name="Swayne D.E."/>
        </authorList>
    </citation>
    <scope>NUCLEOTIDE SEQUENCE [LARGE SCALE GENOMIC DNA]</scope>
    <source>
        <strain evidence="2 3">DSM 12816</strain>
    </source>
</reference>
<evidence type="ECO:0000256" key="1">
    <source>
        <dbReference type="SAM" id="Phobius"/>
    </source>
</evidence>
<keyword evidence="1" id="KW-0472">Membrane</keyword>
<dbReference type="EMBL" id="FWXW01000001">
    <property type="protein sequence ID" value="SMC34184.1"/>
    <property type="molecule type" value="Genomic_DNA"/>
</dbReference>
<dbReference type="RefSeq" id="WP_242942734.1">
    <property type="nucleotide sequence ID" value="NZ_FWXW01000001.1"/>
</dbReference>
<accession>A0A1W1YDH8</accession>
<sequence length="115" mass="12665">MLALFCAFFSFVYERFSHGVYSDFMVYLFLLPLLGGVLPFAGIALLKSPYPGRVSRNLYNSGIAALTVGSCMSGVLEIYGTDSPYIPVYWTAGILLAISGTAAYFWAVFHPQRKT</sequence>
<keyword evidence="3" id="KW-1185">Reference proteome</keyword>
<gene>
    <name evidence="2" type="ORF">SAMN02745168_0353</name>
</gene>
<feature type="transmembrane region" description="Helical" evidence="1">
    <location>
        <begin position="58"/>
        <end position="76"/>
    </location>
</feature>
<name>A0A1W1YDH8_9FIRM</name>
<evidence type="ECO:0000313" key="3">
    <source>
        <dbReference type="Proteomes" id="UP000192790"/>
    </source>
</evidence>
<keyword evidence="1" id="KW-1133">Transmembrane helix</keyword>
<proteinExistence type="predicted"/>
<dbReference type="AlphaFoldDB" id="A0A1W1YDH8"/>
<keyword evidence="1" id="KW-0812">Transmembrane</keyword>
<organism evidence="2 3">
    <name type="scientific">Papillibacter cinnamivorans DSM 12816</name>
    <dbReference type="NCBI Taxonomy" id="1122930"/>
    <lineage>
        <taxon>Bacteria</taxon>
        <taxon>Bacillati</taxon>
        <taxon>Bacillota</taxon>
        <taxon>Clostridia</taxon>
        <taxon>Eubacteriales</taxon>
        <taxon>Oscillospiraceae</taxon>
        <taxon>Papillibacter</taxon>
    </lineage>
</organism>